<accession>A0A2Z2HKD9</accession>
<dbReference type="RefSeq" id="WP_086907601.1">
    <property type="nucleotide sequence ID" value="NZ_CP021324.1"/>
</dbReference>
<evidence type="ECO:0000313" key="1">
    <source>
        <dbReference type="EMBL" id="ARS64512.1"/>
    </source>
</evidence>
<proteinExistence type="predicted"/>
<dbReference type="OrthoDB" id="44at2157"/>
<dbReference type="GeneID" id="32901354"/>
<dbReference type="Proteomes" id="UP000249949">
    <property type="component" value="Chromosome"/>
</dbReference>
<keyword evidence="2" id="KW-1185">Reference proteome</keyword>
<evidence type="ECO:0000313" key="2">
    <source>
        <dbReference type="Proteomes" id="UP000249949"/>
    </source>
</evidence>
<dbReference type="KEGG" id="nct:NMSP_0893"/>
<sequence length="65" mass="7730">MDSPKEINSVFWDNKKKSWEYKMVAVDEYHGWTECQYCNKPMSHNIKSEGEFKVVYVKCGCTRTD</sequence>
<name>A0A2Z2HKD9_9ARCH</name>
<gene>
    <name evidence="1" type="ORF">NMSP_0893</name>
</gene>
<protein>
    <submittedName>
        <fullName evidence="1">Uncharacterized protein</fullName>
    </submittedName>
</protein>
<dbReference type="EMBL" id="CP021324">
    <property type="protein sequence ID" value="ARS64512.1"/>
    <property type="molecule type" value="Genomic_DNA"/>
</dbReference>
<reference evidence="1 2" key="1">
    <citation type="journal article" date="2017" name="Environ. Microbiol.">
        <title>Genome and epigenome of a novel marine Thaumarchaeota strain suggest viral infection, phosphorothioation DNA modification and multiple restriction systems.</title>
        <authorList>
            <person name="Ahlgren N.A."/>
            <person name="Chen Y."/>
            <person name="Needham D.M."/>
            <person name="Parada A.E."/>
            <person name="Sachdeva R."/>
            <person name="Trinh V."/>
            <person name="Chen T."/>
            <person name="Fuhrman J.A."/>
        </authorList>
    </citation>
    <scope>NUCLEOTIDE SEQUENCE [LARGE SCALE GENOMIC DNA]</scope>
    <source>
        <strain evidence="1 2">SPOT01</strain>
    </source>
</reference>
<organism evidence="1 2">
    <name type="scientific">Candidatus Nitrosomarinus catalinensis</name>
    <dbReference type="NCBI Taxonomy" id="1898749"/>
    <lineage>
        <taxon>Archaea</taxon>
        <taxon>Nitrososphaerota</taxon>
        <taxon>Nitrososphaeria</taxon>
        <taxon>Nitrosopumilales</taxon>
        <taxon>Nitrosopumilaceae</taxon>
        <taxon>Candidatus Nitrosomarinus</taxon>
    </lineage>
</organism>
<dbReference type="AlphaFoldDB" id="A0A2Z2HKD9"/>